<dbReference type="EMBL" id="JAJUOS010000006">
    <property type="protein sequence ID" value="MCE5973611.1"/>
    <property type="molecule type" value="Genomic_DNA"/>
</dbReference>
<dbReference type="RefSeq" id="WP_233676601.1">
    <property type="nucleotide sequence ID" value="NZ_JAJUOS010000006.1"/>
</dbReference>
<keyword evidence="2" id="KW-0812">Transmembrane</keyword>
<evidence type="ECO:0000256" key="1">
    <source>
        <dbReference type="SAM" id="MobiDB-lite"/>
    </source>
</evidence>
<comment type="caution">
    <text evidence="3">The sequence shown here is derived from an EMBL/GenBank/DDBJ whole genome shotgun (WGS) entry which is preliminary data.</text>
</comment>
<feature type="region of interest" description="Disordered" evidence="1">
    <location>
        <begin position="62"/>
        <end position="258"/>
    </location>
</feature>
<feature type="compositionally biased region" description="Low complexity" evidence="1">
    <location>
        <begin position="197"/>
        <end position="208"/>
    </location>
</feature>
<name>A0ABS8YXX9_9RHOB</name>
<feature type="compositionally biased region" description="Pro residues" evidence="1">
    <location>
        <begin position="72"/>
        <end position="106"/>
    </location>
</feature>
<proteinExistence type="predicted"/>
<feature type="compositionally biased region" description="Basic and acidic residues" evidence="1">
    <location>
        <begin position="167"/>
        <end position="180"/>
    </location>
</feature>
<keyword evidence="2" id="KW-0472">Membrane</keyword>
<evidence type="ECO:0000256" key="2">
    <source>
        <dbReference type="SAM" id="Phobius"/>
    </source>
</evidence>
<keyword evidence="2" id="KW-1133">Transmembrane helix</keyword>
<reference evidence="3 4" key="1">
    <citation type="submission" date="2021-12" db="EMBL/GenBank/DDBJ databases">
        <title>Sinirhodobacter sp. WL0062 is a bacterium isolated from seawater.</title>
        <authorList>
            <person name="Wang L."/>
            <person name="He W."/>
            <person name="Zhang D.-F."/>
        </authorList>
    </citation>
    <scope>NUCLEOTIDE SEQUENCE [LARGE SCALE GENOMIC DNA]</scope>
    <source>
        <strain evidence="3 4">WL0062</strain>
    </source>
</reference>
<organism evidence="3 4">
    <name type="scientific">Rhodobacter flavimaris</name>
    <dbReference type="NCBI Taxonomy" id="2907145"/>
    <lineage>
        <taxon>Bacteria</taxon>
        <taxon>Pseudomonadati</taxon>
        <taxon>Pseudomonadota</taxon>
        <taxon>Alphaproteobacteria</taxon>
        <taxon>Rhodobacterales</taxon>
        <taxon>Rhodobacter group</taxon>
        <taxon>Rhodobacter</taxon>
    </lineage>
</organism>
<gene>
    <name evidence="3" type="ORF">LZA78_08980</name>
</gene>
<dbReference type="Gene3D" id="3.30.1150.10">
    <property type="match status" value="1"/>
</dbReference>
<protein>
    <recommendedName>
        <fullName evidence="5">Cell envelope biogenesis protein TolA</fullName>
    </recommendedName>
</protein>
<evidence type="ECO:0000313" key="3">
    <source>
        <dbReference type="EMBL" id="MCE5973611.1"/>
    </source>
</evidence>
<feature type="compositionally biased region" description="Low complexity" evidence="1">
    <location>
        <begin position="237"/>
        <end position="258"/>
    </location>
</feature>
<feature type="compositionally biased region" description="Pro residues" evidence="1">
    <location>
        <begin position="147"/>
        <end position="161"/>
    </location>
</feature>
<keyword evidence="4" id="KW-1185">Reference proteome</keyword>
<accession>A0ABS8YXX9</accession>
<feature type="transmembrane region" description="Helical" evidence="2">
    <location>
        <begin position="7"/>
        <end position="30"/>
    </location>
</feature>
<evidence type="ECO:0000313" key="4">
    <source>
        <dbReference type="Proteomes" id="UP001521181"/>
    </source>
</evidence>
<sequence>MDRADKIGTGVSAVLHLGVIAWVLLGGSWFKPKPSEPIVMQEVSVISEAEFSAMVAAAPKASETPVAEMPAQPQPQPVEQPAPEEAPVPEPQPQPMPEPVAEPEPQPDMSDLEPVEPAEVTEVPPSMMPPVEVPQDTTTPDFSARPVPKPAPRVAPKPAEAPAPDAKVSELAEPETRPEESAEPEQVIEEPKEEAAPPEATTEIVTEATETEEVAKTSAPASSARPRTKPAKPAPAPTETAAAKPAAATKPAEAKPATDAVNDALAEAMAEEAQGTGGTGRAASGPPVTAGEKEALIVDVKACWNVGALSSEALRTTVTLRVAMNPDGKPDIGSIEMVGYEGGSDAAARQAYEAGRRAIVRCGSDGFPLPAEKYDHWREIEIVFNPEKMRMK</sequence>
<evidence type="ECO:0008006" key="5">
    <source>
        <dbReference type="Google" id="ProtNLM"/>
    </source>
</evidence>
<dbReference type="Proteomes" id="UP001521181">
    <property type="component" value="Unassembled WGS sequence"/>
</dbReference>